<organism evidence="1 2">
    <name type="scientific">uncultured phage cr49_1</name>
    <dbReference type="NCBI Taxonomy" id="2986402"/>
    <lineage>
        <taxon>Viruses</taxon>
        <taxon>Duplodnaviria</taxon>
        <taxon>Heunggongvirae</taxon>
        <taxon>Uroviricota</taxon>
        <taxon>Caudoviricetes</taxon>
        <taxon>Crassvirales</taxon>
        <taxon>Intestiviridae</taxon>
        <taxon>Crudevirinae</taxon>
        <taxon>Diorhovirus</taxon>
        <taxon>Diorhovirus copri</taxon>
    </lineage>
</organism>
<dbReference type="Proteomes" id="UP000827387">
    <property type="component" value="Segment"/>
</dbReference>
<proteinExistence type="predicted"/>
<gene>
    <name evidence="1" type="primary">gp_05108</name>
</gene>
<protein>
    <submittedName>
        <fullName evidence="1">Uncharacterized protein</fullName>
    </submittedName>
</protein>
<dbReference type="EMBL" id="MZ130474">
    <property type="protein sequence ID" value="QWM89018.1"/>
    <property type="molecule type" value="Genomic_DNA"/>
</dbReference>
<dbReference type="RefSeq" id="YP_010358590.1">
    <property type="nucleotide sequence ID" value="NC_062764.1"/>
</dbReference>
<evidence type="ECO:0000313" key="1">
    <source>
        <dbReference type="EMBL" id="QWM89018.1"/>
    </source>
</evidence>
<dbReference type="GeneID" id="75691415"/>
<sequence>MKYVLLSYIDGIRQYYTHFENNIPEFSADLNEAETFNSAAAAKQVKNMILLYFLLNAKKNINVDIINVELNDYVL</sequence>
<reference evidence="1 2" key="1">
    <citation type="submission" date="2021-04" db="EMBL/GenBank/DDBJ databases">
        <authorList>
            <person name="Shkoporov A.N."/>
            <person name="Stockdale S.R."/>
            <person name="Guerin E."/>
            <person name="Ross R.P."/>
            <person name="Hill C."/>
        </authorList>
    </citation>
    <scope>NUCLEOTIDE SEQUENCE [LARGE SCALE GENOMIC DNA]</scope>
    <source>
        <strain evidence="2">cr49_1</strain>
    </source>
</reference>
<keyword evidence="2" id="KW-1185">Reference proteome</keyword>
<name>A0AAE7RXI7_9CAUD</name>
<evidence type="ECO:0000313" key="2">
    <source>
        <dbReference type="Proteomes" id="UP000827387"/>
    </source>
</evidence>
<accession>A0AAE7RXI7</accession>
<dbReference type="KEGG" id="vg:75691415"/>